<sequence length="66" mass="7587">MAWTADHFADILLILQLNWDPSPGAKSPKSELSAQLKKIKNCSGRLPFVFYFLFIHGLKKERELVQ</sequence>
<organism evidence="1 2">
    <name type="scientific">Caenorhabditis japonica</name>
    <dbReference type="NCBI Taxonomy" id="281687"/>
    <lineage>
        <taxon>Eukaryota</taxon>
        <taxon>Metazoa</taxon>
        <taxon>Ecdysozoa</taxon>
        <taxon>Nematoda</taxon>
        <taxon>Chromadorea</taxon>
        <taxon>Rhabditida</taxon>
        <taxon>Rhabditina</taxon>
        <taxon>Rhabditomorpha</taxon>
        <taxon>Rhabditoidea</taxon>
        <taxon>Rhabditidae</taxon>
        <taxon>Peloderinae</taxon>
        <taxon>Caenorhabditis</taxon>
    </lineage>
</organism>
<proteinExistence type="predicted"/>
<accession>A0A8R1EQ68</accession>
<dbReference type="Proteomes" id="UP000005237">
    <property type="component" value="Unassembled WGS sequence"/>
</dbReference>
<reference evidence="2" key="1">
    <citation type="submission" date="2010-08" db="EMBL/GenBank/DDBJ databases">
        <authorList>
            <consortium name="Caenorhabditis japonica Sequencing Consortium"/>
            <person name="Wilson R.K."/>
        </authorList>
    </citation>
    <scope>NUCLEOTIDE SEQUENCE [LARGE SCALE GENOMIC DNA]</scope>
    <source>
        <strain evidence="2">DF5081</strain>
    </source>
</reference>
<evidence type="ECO:0000313" key="1">
    <source>
        <dbReference type="EnsemblMetazoa" id="CJA39664.1"/>
    </source>
</evidence>
<evidence type="ECO:0000313" key="2">
    <source>
        <dbReference type="Proteomes" id="UP000005237"/>
    </source>
</evidence>
<protein>
    <submittedName>
        <fullName evidence="1">Uncharacterized protein</fullName>
    </submittedName>
</protein>
<reference evidence="1" key="2">
    <citation type="submission" date="2022-06" db="UniProtKB">
        <authorList>
            <consortium name="EnsemblMetazoa"/>
        </authorList>
    </citation>
    <scope>IDENTIFICATION</scope>
    <source>
        <strain evidence="1">DF5081</strain>
    </source>
</reference>
<name>A0A8R1EQ68_CAEJA</name>
<dbReference type="EnsemblMetazoa" id="CJA39664.1">
    <property type="protein sequence ID" value="CJA39664.1"/>
    <property type="gene ID" value="WBGene00215511"/>
</dbReference>
<keyword evidence="2" id="KW-1185">Reference proteome</keyword>
<dbReference type="AlphaFoldDB" id="A0A8R1EQ68"/>